<dbReference type="GO" id="GO:0004674">
    <property type="term" value="F:protein serine/threonine kinase activity"/>
    <property type="evidence" value="ECO:0007669"/>
    <property type="project" value="UniProtKB-KW"/>
</dbReference>
<dbReference type="Gene3D" id="1.10.510.10">
    <property type="entry name" value="Transferase(Phosphotransferase) domain 1"/>
    <property type="match status" value="1"/>
</dbReference>
<evidence type="ECO:0000256" key="16">
    <source>
        <dbReference type="ARBA" id="ARBA00047558"/>
    </source>
</evidence>
<comment type="catalytic activity">
    <reaction evidence="16">
        <text>L-seryl-[protein] + ATP = O-phospho-L-seryl-[protein] + ADP + H(+)</text>
        <dbReference type="Rhea" id="RHEA:17989"/>
        <dbReference type="Rhea" id="RHEA-COMP:9863"/>
        <dbReference type="Rhea" id="RHEA-COMP:11604"/>
        <dbReference type="ChEBI" id="CHEBI:15378"/>
        <dbReference type="ChEBI" id="CHEBI:29999"/>
        <dbReference type="ChEBI" id="CHEBI:30616"/>
        <dbReference type="ChEBI" id="CHEBI:83421"/>
        <dbReference type="ChEBI" id="CHEBI:456216"/>
    </reaction>
</comment>
<accession>A0AAQ3S4H9</accession>
<evidence type="ECO:0000256" key="20">
    <source>
        <dbReference type="SAM" id="Phobius"/>
    </source>
</evidence>
<dbReference type="EMBL" id="CP144699">
    <property type="protein sequence ID" value="WVZ19059.1"/>
    <property type="molecule type" value="Genomic_DNA"/>
</dbReference>
<dbReference type="SMART" id="SM00181">
    <property type="entry name" value="EGF"/>
    <property type="match status" value="2"/>
</dbReference>
<dbReference type="CDD" id="cd14066">
    <property type="entry name" value="STKc_IRAK"/>
    <property type="match status" value="1"/>
</dbReference>
<keyword evidence="8" id="KW-0677">Repeat</keyword>
<evidence type="ECO:0000256" key="12">
    <source>
        <dbReference type="ARBA" id="ARBA00022989"/>
    </source>
</evidence>
<dbReference type="SUPFAM" id="SSF56112">
    <property type="entry name" value="Protein kinase-like (PK-like)"/>
    <property type="match status" value="1"/>
</dbReference>
<keyword evidence="13 20" id="KW-0472">Membrane</keyword>
<dbReference type="Pfam" id="PF07714">
    <property type="entry name" value="PK_Tyr_Ser-Thr"/>
    <property type="match status" value="1"/>
</dbReference>
<keyword evidence="3 19" id="KW-0245">EGF-like domain</keyword>
<evidence type="ECO:0000256" key="10">
    <source>
        <dbReference type="ARBA" id="ARBA00022777"/>
    </source>
</evidence>
<keyword evidence="10" id="KW-0418">Kinase</keyword>
<dbReference type="Gene3D" id="3.30.200.20">
    <property type="entry name" value="Phosphorylase Kinase, domain 1"/>
    <property type="match status" value="1"/>
</dbReference>
<dbReference type="Pfam" id="PF07645">
    <property type="entry name" value="EGF_CA"/>
    <property type="match status" value="1"/>
</dbReference>
<keyword evidence="14 19" id="KW-1015">Disulfide bond</keyword>
<dbReference type="Pfam" id="PF13947">
    <property type="entry name" value="GUB_WAK_bind"/>
    <property type="match status" value="1"/>
</dbReference>
<keyword evidence="2" id="KW-0723">Serine/threonine-protein kinase</keyword>
<dbReference type="PROSITE" id="PS50026">
    <property type="entry name" value="EGF_3"/>
    <property type="match status" value="1"/>
</dbReference>
<evidence type="ECO:0000256" key="8">
    <source>
        <dbReference type="ARBA" id="ARBA00022737"/>
    </source>
</evidence>
<evidence type="ECO:0000256" key="19">
    <source>
        <dbReference type="PROSITE-ProRule" id="PRU00076"/>
    </source>
</evidence>
<dbReference type="SMART" id="SM00179">
    <property type="entry name" value="EGF_CA"/>
    <property type="match status" value="1"/>
</dbReference>
<evidence type="ECO:0000256" key="4">
    <source>
        <dbReference type="ARBA" id="ARBA00022553"/>
    </source>
</evidence>
<evidence type="ECO:0000256" key="9">
    <source>
        <dbReference type="ARBA" id="ARBA00022741"/>
    </source>
</evidence>
<dbReference type="PROSITE" id="PS50011">
    <property type="entry name" value="PROTEIN_KINASE_DOM"/>
    <property type="match status" value="1"/>
</dbReference>
<reference evidence="23 24" key="1">
    <citation type="journal article" date="2023" name="Life. Sci Alliance">
        <title>Evolutionary insights into 3D genome organization and epigenetic landscape of Vigna mungo.</title>
        <authorList>
            <person name="Junaid A."/>
            <person name="Singh B."/>
            <person name="Bhatia S."/>
        </authorList>
    </citation>
    <scope>NUCLEOTIDE SEQUENCE [LARGE SCALE GENOMIC DNA]</scope>
    <source>
        <strain evidence="23">Urdbean</strain>
    </source>
</reference>
<dbReference type="InterPro" id="IPR000719">
    <property type="entry name" value="Prot_kinase_dom"/>
</dbReference>
<dbReference type="Proteomes" id="UP001374535">
    <property type="component" value="Chromosome 2"/>
</dbReference>
<dbReference type="SUPFAM" id="SSF57196">
    <property type="entry name" value="EGF/Laminin"/>
    <property type="match status" value="1"/>
</dbReference>
<proteinExistence type="predicted"/>
<feature type="disulfide bond" evidence="19">
    <location>
        <begin position="347"/>
        <end position="364"/>
    </location>
</feature>
<protein>
    <submittedName>
        <fullName evidence="23">Uncharacterized protein</fullName>
    </submittedName>
</protein>
<dbReference type="InterPro" id="IPR001245">
    <property type="entry name" value="Ser-Thr/Tyr_kinase_cat_dom"/>
</dbReference>
<keyword evidence="5" id="KW-0808">Transferase</keyword>
<dbReference type="Gene3D" id="2.10.25.10">
    <property type="entry name" value="Laminin"/>
    <property type="match status" value="1"/>
</dbReference>
<sequence length="794" mass="88179">MLSLTLSLSESFIYLVNDRSKHSRLNQLKEKQVQMRVHLNQLLCVVLLTAAVAAKTQLMSKPHCESKCGNVTIPFPFGLTEGCSLNASFLITCNKSLSPPIPFMKTINPESRLLDISLDGQLHVSLPFVTSCVNNKTGESDNEVSLIVFPMSFHLSSKQNKLTVLGADSAGVIYDMDSTIVLNPRTSCVSMFMFSGGENEKRYDNSCSGTFCCETTIQQRLSAFAYTCSANIFNNNFTKPFQSYPCGYTFLVKDGAYNFSMKDLNNFNKTFPVVVDWAIGNTCLDAQKNASSYACKSKYSECHNAIVGPGYHCKCSTGFRGNPYLSDGCQVNYLSDVDECAEESHDCLKGRSTCTNSPEGSYSCSCLKGYEGDGKNNGSGCVIRSNRKIIIALSVTGSILALVGGTLYVYCALKKRKSNRLKEHFFQLNGGLLLHQEIIRYSGSNELTKIFTVEELKEATNNFNKEMVLGEGGEGTVYKGILPDNRIVAIKKSRISNPNQIEHFINEVILLCQINHRNVVKLLGCCLETEVPLLVYEFIPNGTVYEHLHDQSKSLRLTWKRRLQIAVETAGALSYLHSATHAPIIHRDVKTSNVLLDHNLTAKVCDFGASKIIPLDRTQLTTLVLGTLGYLDPEYFHSSQLTEKSDVYSFGVVLAELLTGEKALSFERPEAHRNLAIHFHSSMKEGRLLDIVDGRILDETNVEQLMDVANIASHCLRLKGEERPTMREVAMELEGIYLVEKRQWEKVNLSSEETETLLKATPSSSFSVDGVNRRSVHSSSDILNRISFSLTSGR</sequence>
<comment type="function">
    <text evidence="18">Serine/threonine-protein kinase that may function as a signaling receptor of extracellular matrix component. Binding to pectin may have significance in the control of cell expansion, morphogenesis and development.</text>
</comment>
<organism evidence="23 24">
    <name type="scientific">Vigna mungo</name>
    <name type="common">Black gram</name>
    <name type="synonym">Phaseolus mungo</name>
    <dbReference type="NCBI Taxonomy" id="3915"/>
    <lineage>
        <taxon>Eukaryota</taxon>
        <taxon>Viridiplantae</taxon>
        <taxon>Streptophyta</taxon>
        <taxon>Embryophyta</taxon>
        <taxon>Tracheophyta</taxon>
        <taxon>Spermatophyta</taxon>
        <taxon>Magnoliopsida</taxon>
        <taxon>eudicotyledons</taxon>
        <taxon>Gunneridae</taxon>
        <taxon>Pentapetalae</taxon>
        <taxon>rosids</taxon>
        <taxon>fabids</taxon>
        <taxon>Fabales</taxon>
        <taxon>Fabaceae</taxon>
        <taxon>Papilionoideae</taxon>
        <taxon>50 kb inversion clade</taxon>
        <taxon>NPAAA clade</taxon>
        <taxon>indigoferoid/millettioid clade</taxon>
        <taxon>Phaseoleae</taxon>
        <taxon>Vigna</taxon>
    </lineage>
</organism>
<keyword evidence="4" id="KW-0597">Phosphoprotein</keyword>
<dbReference type="InterPro" id="IPR045274">
    <property type="entry name" value="WAK-like"/>
</dbReference>
<evidence type="ECO:0000256" key="18">
    <source>
        <dbReference type="ARBA" id="ARBA00058961"/>
    </source>
</evidence>
<evidence type="ECO:0000256" key="5">
    <source>
        <dbReference type="ARBA" id="ARBA00022679"/>
    </source>
</evidence>
<feature type="domain" description="Protein kinase" evidence="21">
    <location>
        <begin position="463"/>
        <end position="738"/>
    </location>
</feature>
<evidence type="ECO:0000256" key="6">
    <source>
        <dbReference type="ARBA" id="ARBA00022692"/>
    </source>
</evidence>
<dbReference type="FunFam" id="1.10.510.10:FF:000084">
    <property type="entry name" value="Wall-associated receptor kinase 2"/>
    <property type="match status" value="1"/>
</dbReference>
<dbReference type="InterPro" id="IPR001881">
    <property type="entry name" value="EGF-like_Ca-bd_dom"/>
</dbReference>
<dbReference type="AlphaFoldDB" id="A0AAQ3S4H9"/>
<evidence type="ECO:0000256" key="1">
    <source>
        <dbReference type="ARBA" id="ARBA00004479"/>
    </source>
</evidence>
<dbReference type="CDD" id="cd00054">
    <property type="entry name" value="EGF_CA"/>
    <property type="match status" value="1"/>
</dbReference>
<evidence type="ECO:0000256" key="11">
    <source>
        <dbReference type="ARBA" id="ARBA00022840"/>
    </source>
</evidence>
<keyword evidence="9" id="KW-0547">Nucleotide-binding</keyword>
<evidence type="ECO:0000256" key="15">
    <source>
        <dbReference type="ARBA" id="ARBA00023180"/>
    </source>
</evidence>
<evidence type="ECO:0000256" key="17">
    <source>
        <dbReference type="ARBA" id="ARBA00047951"/>
    </source>
</evidence>
<keyword evidence="12 20" id="KW-1133">Transmembrane helix</keyword>
<evidence type="ECO:0000256" key="14">
    <source>
        <dbReference type="ARBA" id="ARBA00023157"/>
    </source>
</evidence>
<dbReference type="InterPro" id="IPR000742">
    <property type="entry name" value="EGF"/>
</dbReference>
<dbReference type="PANTHER" id="PTHR27005">
    <property type="entry name" value="WALL-ASSOCIATED RECEPTOR KINASE-LIKE 21"/>
    <property type="match status" value="1"/>
</dbReference>
<dbReference type="InterPro" id="IPR008271">
    <property type="entry name" value="Ser/Thr_kinase_AS"/>
</dbReference>
<dbReference type="GO" id="GO:0030247">
    <property type="term" value="F:polysaccharide binding"/>
    <property type="evidence" value="ECO:0007669"/>
    <property type="project" value="InterPro"/>
</dbReference>
<evidence type="ECO:0000259" key="21">
    <source>
        <dbReference type="PROSITE" id="PS50011"/>
    </source>
</evidence>
<dbReference type="InterPro" id="IPR025287">
    <property type="entry name" value="WAK_GUB"/>
</dbReference>
<feature type="transmembrane region" description="Helical" evidence="20">
    <location>
        <begin position="389"/>
        <end position="413"/>
    </location>
</feature>
<keyword evidence="7" id="KW-0732">Signal</keyword>
<dbReference type="GO" id="GO:0007166">
    <property type="term" value="P:cell surface receptor signaling pathway"/>
    <property type="evidence" value="ECO:0007669"/>
    <property type="project" value="InterPro"/>
</dbReference>
<dbReference type="GO" id="GO:0005886">
    <property type="term" value="C:plasma membrane"/>
    <property type="evidence" value="ECO:0007669"/>
    <property type="project" value="TreeGrafter"/>
</dbReference>
<feature type="domain" description="EGF-like" evidence="22">
    <location>
        <begin position="336"/>
        <end position="376"/>
    </location>
</feature>
<dbReference type="PROSITE" id="PS00108">
    <property type="entry name" value="PROTEIN_KINASE_ST"/>
    <property type="match status" value="1"/>
</dbReference>
<evidence type="ECO:0000313" key="23">
    <source>
        <dbReference type="EMBL" id="WVZ19059.1"/>
    </source>
</evidence>
<gene>
    <name evidence="23" type="ORF">V8G54_006381</name>
</gene>
<evidence type="ECO:0000313" key="24">
    <source>
        <dbReference type="Proteomes" id="UP001374535"/>
    </source>
</evidence>
<comment type="caution">
    <text evidence="19">Lacks conserved residue(s) required for the propagation of feature annotation.</text>
</comment>
<evidence type="ECO:0000256" key="13">
    <source>
        <dbReference type="ARBA" id="ARBA00023136"/>
    </source>
</evidence>
<keyword evidence="6 20" id="KW-0812">Transmembrane</keyword>
<keyword evidence="24" id="KW-1185">Reference proteome</keyword>
<evidence type="ECO:0000256" key="2">
    <source>
        <dbReference type="ARBA" id="ARBA00022527"/>
    </source>
</evidence>
<keyword evidence="11" id="KW-0067">ATP-binding</keyword>
<dbReference type="InterPro" id="IPR049883">
    <property type="entry name" value="NOTCH1_EGF-like"/>
</dbReference>
<evidence type="ECO:0000256" key="3">
    <source>
        <dbReference type="ARBA" id="ARBA00022536"/>
    </source>
</evidence>
<name>A0AAQ3S4H9_VIGMU</name>
<evidence type="ECO:0000256" key="7">
    <source>
        <dbReference type="ARBA" id="ARBA00022729"/>
    </source>
</evidence>
<dbReference type="SMART" id="SM00220">
    <property type="entry name" value="S_TKc"/>
    <property type="match status" value="1"/>
</dbReference>
<dbReference type="GO" id="GO:0005524">
    <property type="term" value="F:ATP binding"/>
    <property type="evidence" value="ECO:0007669"/>
    <property type="project" value="UniProtKB-KW"/>
</dbReference>
<evidence type="ECO:0000259" key="22">
    <source>
        <dbReference type="PROSITE" id="PS50026"/>
    </source>
</evidence>
<comment type="catalytic activity">
    <reaction evidence="17">
        <text>L-threonyl-[protein] + ATP = O-phospho-L-threonyl-[protein] + ADP + H(+)</text>
        <dbReference type="Rhea" id="RHEA:46608"/>
        <dbReference type="Rhea" id="RHEA-COMP:11060"/>
        <dbReference type="Rhea" id="RHEA-COMP:11605"/>
        <dbReference type="ChEBI" id="CHEBI:15378"/>
        <dbReference type="ChEBI" id="CHEBI:30013"/>
        <dbReference type="ChEBI" id="CHEBI:30616"/>
        <dbReference type="ChEBI" id="CHEBI:61977"/>
        <dbReference type="ChEBI" id="CHEBI:456216"/>
    </reaction>
</comment>
<keyword evidence="15" id="KW-0325">Glycoprotein</keyword>
<dbReference type="PANTHER" id="PTHR27005:SF511">
    <property type="entry name" value="WALL-ASSOCIATED RECEPTOR KINASE 1-RELATED"/>
    <property type="match status" value="1"/>
</dbReference>
<dbReference type="GO" id="GO:0005509">
    <property type="term" value="F:calcium ion binding"/>
    <property type="evidence" value="ECO:0007669"/>
    <property type="project" value="InterPro"/>
</dbReference>
<dbReference type="FunFam" id="2.10.25.10:FF:000038">
    <property type="entry name" value="Fibrillin 2"/>
    <property type="match status" value="1"/>
</dbReference>
<dbReference type="InterPro" id="IPR011009">
    <property type="entry name" value="Kinase-like_dom_sf"/>
</dbReference>
<dbReference type="FunFam" id="3.30.200.20:FF:000043">
    <property type="entry name" value="Wall-associated receptor kinase 2"/>
    <property type="match status" value="1"/>
</dbReference>
<comment type="subcellular location">
    <subcellularLocation>
        <location evidence="1">Membrane</location>
        <topology evidence="1">Single-pass type I membrane protein</topology>
    </subcellularLocation>
</comment>